<keyword evidence="1" id="KW-1185">Reference proteome</keyword>
<name>A0A1I7TWC0_9PELO</name>
<evidence type="ECO:0000313" key="1">
    <source>
        <dbReference type="Proteomes" id="UP000095282"/>
    </source>
</evidence>
<dbReference type="WBParaSite" id="Csp11.Scaffold629.g12437.t1">
    <property type="protein sequence ID" value="Csp11.Scaffold629.g12437.t1"/>
    <property type="gene ID" value="Csp11.Scaffold629.g12437"/>
</dbReference>
<dbReference type="AlphaFoldDB" id="A0A1I7TWC0"/>
<organism evidence="1 2">
    <name type="scientific">Caenorhabditis tropicalis</name>
    <dbReference type="NCBI Taxonomy" id="1561998"/>
    <lineage>
        <taxon>Eukaryota</taxon>
        <taxon>Metazoa</taxon>
        <taxon>Ecdysozoa</taxon>
        <taxon>Nematoda</taxon>
        <taxon>Chromadorea</taxon>
        <taxon>Rhabditida</taxon>
        <taxon>Rhabditina</taxon>
        <taxon>Rhabditomorpha</taxon>
        <taxon>Rhabditoidea</taxon>
        <taxon>Rhabditidae</taxon>
        <taxon>Peloderinae</taxon>
        <taxon>Caenorhabditis</taxon>
    </lineage>
</organism>
<reference evidence="2" key="1">
    <citation type="submission" date="2016-11" db="UniProtKB">
        <authorList>
            <consortium name="WormBaseParasite"/>
        </authorList>
    </citation>
    <scope>IDENTIFICATION</scope>
</reference>
<dbReference type="SUPFAM" id="SSF47769">
    <property type="entry name" value="SAM/Pointed domain"/>
    <property type="match status" value="1"/>
</dbReference>
<protein>
    <submittedName>
        <fullName evidence="2">Phosphagen kinase C-terminal domain-containing protein</fullName>
    </submittedName>
</protein>
<proteinExistence type="predicted"/>
<sequence>MDSSSTKRIGLVPPKFYAATSVQKRGQLESPVAKPPVKRAHVEEFPETENGCQTDEVVLKVSYKPEKKLICGTKDRILASVDLGEIIKKKVELHTENFRNVCLPFDNTLDFRWWTHDDVLEMTSQFMEAEEVEAFRMGHIDGYMLIQPREDLFFELNRKKAIFSWRTFQKLPDMITQIRVNIARNACGPDSITERSTGWSDRPLPVVKSFKEIGIQVDPIETVVDKLDTRDAHVAAGRIRIAMMDLLQQKKDCYRRGFSSVALPFDHSSKSELWNHEQMVEVVAQFLPNSAAHAIDSQPIVGYNYPKFCVGSQEGKKLFKSLNLYTANISVDEFYQIGKNFDSVYGARLDYEVEKKEAELRKAEEEEEE</sequence>
<dbReference type="Proteomes" id="UP000095282">
    <property type="component" value="Unplaced"/>
</dbReference>
<evidence type="ECO:0000313" key="2">
    <source>
        <dbReference type="WBParaSite" id="Csp11.Scaffold629.g12437.t1"/>
    </source>
</evidence>
<accession>A0A1I7TWC0</accession>
<dbReference type="InterPro" id="IPR013761">
    <property type="entry name" value="SAM/pointed_sf"/>
</dbReference>